<reference evidence="1 2" key="1">
    <citation type="submission" date="2020-07" db="EMBL/GenBank/DDBJ databases">
        <title>Sequencing the genomes of 1000 actinobacteria strains.</title>
        <authorList>
            <person name="Klenk H.-P."/>
        </authorList>
    </citation>
    <scope>NUCLEOTIDE SEQUENCE [LARGE SCALE GENOMIC DNA]</scope>
    <source>
        <strain evidence="1 2">DSM 40398</strain>
    </source>
</reference>
<dbReference type="Pfam" id="PF20373">
    <property type="entry name" value="DUF6668"/>
    <property type="match status" value="1"/>
</dbReference>
<accession>A0A7Y9JHJ3</accession>
<dbReference type="InterPro" id="IPR046609">
    <property type="entry name" value="DUF6668"/>
</dbReference>
<protein>
    <submittedName>
        <fullName evidence="1">Uncharacterized protein</fullName>
    </submittedName>
</protein>
<evidence type="ECO:0000313" key="2">
    <source>
        <dbReference type="Proteomes" id="UP000529783"/>
    </source>
</evidence>
<dbReference type="AlphaFoldDB" id="A0A7Y9JHJ3"/>
<keyword evidence="2" id="KW-1185">Reference proteome</keyword>
<organism evidence="1 2">
    <name type="scientific">Actinomadura luteofluorescens</name>
    <dbReference type="NCBI Taxonomy" id="46163"/>
    <lineage>
        <taxon>Bacteria</taxon>
        <taxon>Bacillati</taxon>
        <taxon>Actinomycetota</taxon>
        <taxon>Actinomycetes</taxon>
        <taxon>Streptosporangiales</taxon>
        <taxon>Thermomonosporaceae</taxon>
        <taxon>Actinomadura</taxon>
    </lineage>
</organism>
<proteinExistence type="predicted"/>
<dbReference type="EMBL" id="JACCBA010000001">
    <property type="protein sequence ID" value="NYD48801.1"/>
    <property type="molecule type" value="Genomic_DNA"/>
</dbReference>
<sequence>MPRSALGLVRYNGRAPGLWLSSCHGGAGASTLAALIANSVSAGRYWPTPAPAGRSQVLLVARSHAAGLCAAQTAVAQWAAGVLPGVELVGLAVVADAPGKRPKPLADLLRLIAGGVPQLWDLPWVEAFRLGEPPDGVRLPAAYARLVRDMSGLVPA</sequence>
<gene>
    <name evidence="1" type="ORF">BJY14_004784</name>
</gene>
<evidence type="ECO:0000313" key="1">
    <source>
        <dbReference type="EMBL" id="NYD48801.1"/>
    </source>
</evidence>
<name>A0A7Y9JHJ3_9ACTN</name>
<dbReference type="Proteomes" id="UP000529783">
    <property type="component" value="Unassembled WGS sequence"/>
</dbReference>
<dbReference type="RefSeq" id="WP_179845650.1">
    <property type="nucleotide sequence ID" value="NZ_BAAASW010000006.1"/>
</dbReference>
<comment type="caution">
    <text evidence="1">The sequence shown here is derived from an EMBL/GenBank/DDBJ whole genome shotgun (WGS) entry which is preliminary data.</text>
</comment>